<evidence type="ECO:0000313" key="12">
    <source>
        <dbReference type="EMBL" id="KAL1498193.1"/>
    </source>
</evidence>
<accession>A0ABD1ER26</accession>
<keyword evidence="13" id="KW-1185">Reference proteome</keyword>
<evidence type="ECO:0000256" key="10">
    <source>
        <dbReference type="ARBA" id="ARBA00093678"/>
    </source>
</evidence>
<evidence type="ECO:0000256" key="5">
    <source>
        <dbReference type="ARBA" id="ARBA00022692"/>
    </source>
</evidence>
<feature type="transmembrane region" description="Helical" evidence="11">
    <location>
        <begin position="6"/>
        <end position="23"/>
    </location>
</feature>
<dbReference type="PANTHER" id="PTHR13906:SF16">
    <property type="entry name" value="LYSOPHOSPHOLIPID ACYLTRANSFERASE 7"/>
    <property type="match status" value="1"/>
</dbReference>
<evidence type="ECO:0000256" key="6">
    <source>
        <dbReference type="ARBA" id="ARBA00022989"/>
    </source>
</evidence>
<keyword evidence="6 11" id="KW-1133">Transmembrane helix</keyword>
<evidence type="ECO:0000256" key="2">
    <source>
        <dbReference type="ARBA" id="ARBA00005074"/>
    </source>
</evidence>
<dbReference type="Pfam" id="PF03062">
    <property type="entry name" value="MBOAT"/>
    <property type="match status" value="1"/>
</dbReference>
<sequence>MNLDDIIYLSFLFFSIFFGSYYRRISNPDIKKKIGALVGFLIILTVSRVHFLHIIITILVNAVIILYLNKNVCHIVSFFFSFLYLIFFRTTIYFGIPYPPSHTNLVQMILTLKLVGLAFEVNSDQSLKLNLSDTIYYSLNYIGVLTGPYFKYQTFQDHLYKPFYRYDNYKVEVFKKLFPLVPIYAIIYLFTDYAWPLAYIESNEFQNESFLYRYWYIWPTFLNFRMRIYIGLTLSECVCTMGGLGVYPQFTKNQPGHGPTSNLEKLKEACESPNDLKNIEYDYATVHSINPIATEFYPTLRDGMKNWNMTVQYWLAMCVHKRFPNKKYRTFATMFVSGVWHGVYSGYYISVGMIPFGLIVEDIWVEILLKKPITYLPRNLFDGYWLLLFLKMQFFSYAALAFSLLDVHKILTYYNSVYHWPVPFYLALFVLGKYIIKKQKQINVK</sequence>
<feature type="transmembrane region" description="Helical" evidence="11">
    <location>
        <begin position="381"/>
        <end position="405"/>
    </location>
</feature>
<organism evidence="12 13">
    <name type="scientific">Hypothenemus hampei</name>
    <name type="common">Coffee berry borer</name>
    <dbReference type="NCBI Taxonomy" id="57062"/>
    <lineage>
        <taxon>Eukaryota</taxon>
        <taxon>Metazoa</taxon>
        <taxon>Ecdysozoa</taxon>
        <taxon>Arthropoda</taxon>
        <taxon>Hexapoda</taxon>
        <taxon>Insecta</taxon>
        <taxon>Pterygota</taxon>
        <taxon>Neoptera</taxon>
        <taxon>Endopterygota</taxon>
        <taxon>Coleoptera</taxon>
        <taxon>Polyphaga</taxon>
        <taxon>Cucujiformia</taxon>
        <taxon>Curculionidae</taxon>
        <taxon>Scolytinae</taxon>
        <taxon>Hypothenemus</taxon>
    </lineage>
</organism>
<comment type="similarity">
    <text evidence="3">Belongs to the membrane-bound acyltransferase family.</text>
</comment>
<dbReference type="InterPro" id="IPR004299">
    <property type="entry name" value="MBOAT_fam"/>
</dbReference>
<dbReference type="PANTHER" id="PTHR13906">
    <property type="entry name" value="PORCUPINE"/>
    <property type="match status" value="1"/>
</dbReference>
<dbReference type="InterPro" id="IPR049941">
    <property type="entry name" value="LPLAT_7/PORCN-like"/>
</dbReference>
<comment type="pathway">
    <text evidence="9">Phospholipid metabolism.</text>
</comment>
<dbReference type="Proteomes" id="UP001566132">
    <property type="component" value="Unassembled WGS sequence"/>
</dbReference>
<evidence type="ECO:0000256" key="9">
    <source>
        <dbReference type="ARBA" id="ARBA00025707"/>
    </source>
</evidence>
<feature type="transmembrane region" description="Helical" evidence="11">
    <location>
        <begin position="74"/>
        <end position="96"/>
    </location>
</feature>
<feature type="transmembrane region" description="Helical" evidence="11">
    <location>
        <begin position="228"/>
        <end position="247"/>
    </location>
</feature>
<evidence type="ECO:0000256" key="3">
    <source>
        <dbReference type="ARBA" id="ARBA00010323"/>
    </source>
</evidence>
<evidence type="ECO:0000256" key="11">
    <source>
        <dbReference type="SAM" id="Phobius"/>
    </source>
</evidence>
<comment type="subcellular location">
    <subcellularLocation>
        <location evidence="1">Membrane</location>
        <topology evidence="1">Multi-pass membrane protein</topology>
    </subcellularLocation>
</comment>
<comment type="pathway">
    <text evidence="2">Lipid metabolism; phospholipid metabolism.</text>
</comment>
<dbReference type="GO" id="GO:0016020">
    <property type="term" value="C:membrane"/>
    <property type="evidence" value="ECO:0007669"/>
    <property type="project" value="UniProtKB-SubCell"/>
</dbReference>
<proteinExistence type="inferred from homology"/>
<evidence type="ECO:0000256" key="1">
    <source>
        <dbReference type="ARBA" id="ARBA00004141"/>
    </source>
</evidence>
<keyword evidence="8" id="KW-0012">Acyltransferase</keyword>
<evidence type="ECO:0000256" key="4">
    <source>
        <dbReference type="ARBA" id="ARBA00022679"/>
    </source>
</evidence>
<keyword evidence="4" id="KW-0808">Transferase</keyword>
<evidence type="ECO:0000256" key="7">
    <source>
        <dbReference type="ARBA" id="ARBA00023136"/>
    </source>
</evidence>
<comment type="caution">
    <text evidence="12">The sequence shown here is derived from an EMBL/GenBank/DDBJ whole genome shotgun (WGS) entry which is preliminary data.</text>
</comment>
<feature type="transmembrane region" description="Helical" evidence="11">
    <location>
        <begin position="173"/>
        <end position="191"/>
    </location>
</feature>
<dbReference type="EMBL" id="JBDJPC010000006">
    <property type="protein sequence ID" value="KAL1498193.1"/>
    <property type="molecule type" value="Genomic_DNA"/>
</dbReference>
<reference evidence="12 13" key="1">
    <citation type="submission" date="2024-05" db="EMBL/GenBank/DDBJ databases">
        <title>Genetic variation in Jamaican populations of the coffee berry borer (Hypothenemus hampei).</title>
        <authorList>
            <person name="Errbii M."/>
            <person name="Myrie A."/>
        </authorList>
    </citation>
    <scope>NUCLEOTIDE SEQUENCE [LARGE SCALE GENOMIC DNA]</scope>
    <source>
        <strain evidence="12">JA-Hopewell-2020-01-JO</strain>
        <tissue evidence="12">Whole body</tissue>
    </source>
</reference>
<dbReference type="GO" id="GO:0016746">
    <property type="term" value="F:acyltransferase activity"/>
    <property type="evidence" value="ECO:0007669"/>
    <property type="project" value="UniProtKB-KW"/>
</dbReference>
<protein>
    <recommendedName>
        <fullName evidence="10">Lysophospholipid acyltransferase 7</fullName>
    </recommendedName>
</protein>
<name>A0ABD1ER26_HYPHA</name>
<feature type="transmembrane region" description="Helical" evidence="11">
    <location>
        <begin position="417"/>
        <end position="436"/>
    </location>
</feature>
<keyword evidence="5 11" id="KW-0812">Transmembrane</keyword>
<evidence type="ECO:0000313" key="13">
    <source>
        <dbReference type="Proteomes" id="UP001566132"/>
    </source>
</evidence>
<feature type="transmembrane region" description="Helical" evidence="11">
    <location>
        <begin position="35"/>
        <end position="68"/>
    </location>
</feature>
<gene>
    <name evidence="12" type="ORF">ABEB36_009030</name>
</gene>
<evidence type="ECO:0000256" key="8">
    <source>
        <dbReference type="ARBA" id="ARBA00023315"/>
    </source>
</evidence>
<dbReference type="AlphaFoldDB" id="A0ABD1ER26"/>
<keyword evidence="7 11" id="KW-0472">Membrane</keyword>